<reference evidence="2 3" key="1">
    <citation type="submission" date="2017-04" db="EMBL/GenBank/DDBJ databases">
        <title>Novel microbial lineages endemic to geothermal iron-oxide mats fill important gaps in the evolutionary history of Archaea.</title>
        <authorList>
            <person name="Jay Z.J."/>
            <person name="Beam J.P."/>
            <person name="Dlakic M."/>
            <person name="Rusch D.B."/>
            <person name="Kozubal M.A."/>
            <person name="Inskeep W.P."/>
        </authorList>
    </citation>
    <scope>NUCLEOTIDE SEQUENCE [LARGE SCALE GENOMIC DNA]</scope>
    <source>
        <strain evidence="2">OSP_D</strain>
    </source>
</reference>
<proteinExistence type="predicted"/>
<name>A0A2R6AFW8_9ARCH</name>
<feature type="domain" description="Nmd3 N-terminal" evidence="1">
    <location>
        <begin position="4"/>
        <end position="88"/>
    </location>
</feature>
<organism evidence="2 3">
    <name type="scientific">Candidatus Marsarchaeota G2 archaeon OSP_D</name>
    <dbReference type="NCBI Taxonomy" id="1978157"/>
    <lineage>
        <taxon>Archaea</taxon>
        <taxon>Candidatus Marsarchaeota</taxon>
        <taxon>Candidatus Marsarchaeota group 2</taxon>
    </lineage>
</organism>
<comment type="caution">
    <text evidence="2">The sequence shown here is derived from an EMBL/GenBank/DDBJ whole genome shotgun (WGS) entry which is preliminary data.</text>
</comment>
<evidence type="ECO:0000313" key="3">
    <source>
        <dbReference type="Proteomes" id="UP000240322"/>
    </source>
</evidence>
<evidence type="ECO:0000313" key="2">
    <source>
        <dbReference type="EMBL" id="PSN85280.1"/>
    </source>
</evidence>
<dbReference type="Proteomes" id="UP000240322">
    <property type="component" value="Unassembled WGS sequence"/>
</dbReference>
<feature type="domain" description="Nmd3 N-terminal" evidence="1">
    <location>
        <begin position="89"/>
        <end position="211"/>
    </location>
</feature>
<dbReference type="EMBL" id="NEXE01000246">
    <property type="protein sequence ID" value="PSN85280.1"/>
    <property type="molecule type" value="Genomic_DNA"/>
</dbReference>
<accession>A0A2R6AFW8</accession>
<dbReference type="InterPro" id="IPR007064">
    <property type="entry name" value="Nmd3_N"/>
</dbReference>
<evidence type="ECO:0000259" key="1">
    <source>
        <dbReference type="Pfam" id="PF04981"/>
    </source>
</evidence>
<protein>
    <recommendedName>
        <fullName evidence="1">Nmd3 N-terminal domain-containing protein</fullName>
    </recommendedName>
</protein>
<dbReference type="AlphaFoldDB" id="A0A2R6AFW8"/>
<dbReference type="Pfam" id="PF04981">
    <property type="entry name" value="NMD3"/>
    <property type="match status" value="2"/>
</dbReference>
<gene>
    <name evidence="2" type="ORF">B9Q03_12415</name>
</gene>
<sequence length="274" mass="31500">MIPCPKCGSPTDPNAATHNLCKNCSSEPSARERKKRNIVFCGVCGRVRIGGKWQSNLSFDEFIQELQKQGNIVSRAKDRLVYEVIDSNKKTLIQYQLKKSLCMNCLIQKNDSYLFEVKIRVEGRAMNPREAMYLMDSIRRTCLESLDQDFVYRFSKNKEGVDVLISSKKLAEQIVGGLKQKFDGRLTQSFKLVSEKHDRTRVFKTTYSYRILSPSVGSVYRINNHLYEVVRVENGEVFLTAIKGRENMVFTKHELISMYKSNKVEVLTQQGSIL</sequence>